<comment type="caution">
    <text evidence="6">The sequence shown here is derived from an EMBL/GenBank/DDBJ whole genome shotgun (WGS) entry which is preliminary data.</text>
</comment>
<dbReference type="GO" id="GO:0016787">
    <property type="term" value="F:hydrolase activity"/>
    <property type="evidence" value="ECO:0007669"/>
    <property type="project" value="UniProtKB-KW"/>
</dbReference>
<dbReference type="InterPro" id="IPR050272">
    <property type="entry name" value="Isochorismatase-like_hydrls"/>
</dbReference>
<evidence type="ECO:0000256" key="2">
    <source>
        <dbReference type="ARBA" id="ARBA00022801"/>
    </source>
</evidence>
<reference evidence="5" key="3">
    <citation type="submission" date="2023-06" db="EMBL/GenBank/DDBJ databases">
        <title>Black Yeasts Isolated from many extreme environments.</title>
        <authorList>
            <person name="Coleine C."/>
            <person name="Stajich J.E."/>
            <person name="Selbmann L."/>
        </authorList>
    </citation>
    <scope>NUCLEOTIDE SEQUENCE</scope>
    <source>
        <strain evidence="5">CCFEE 5200</strain>
    </source>
</reference>
<dbReference type="PANTHER" id="PTHR43540">
    <property type="entry name" value="PEROXYUREIDOACRYLATE/UREIDOACRYLATE AMIDOHYDROLASE-RELATED"/>
    <property type="match status" value="1"/>
</dbReference>
<name>A0A4U0VBC7_9PEZI</name>
<dbReference type="OrthoDB" id="167809at2759"/>
<dbReference type="SUPFAM" id="SSF52499">
    <property type="entry name" value="Isochorismatase-like hydrolases"/>
    <property type="match status" value="1"/>
</dbReference>
<dbReference type="Gene3D" id="3.40.50.850">
    <property type="entry name" value="Isochorismatase-like"/>
    <property type="match status" value="1"/>
</dbReference>
<evidence type="ECO:0000313" key="8">
    <source>
        <dbReference type="Proteomes" id="UP001175353"/>
    </source>
</evidence>
<dbReference type="AlphaFoldDB" id="A0A4U0VBC7"/>
<dbReference type="InterPro" id="IPR036380">
    <property type="entry name" value="Isochorismatase-like_sf"/>
</dbReference>
<dbReference type="EMBL" id="NAJP01000012">
    <property type="protein sequence ID" value="TKA45366.1"/>
    <property type="molecule type" value="Genomic_DNA"/>
</dbReference>
<evidence type="ECO:0000313" key="5">
    <source>
        <dbReference type="EMBL" id="KAK0994023.1"/>
    </source>
</evidence>
<keyword evidence="2" id="KW-0378">Hydrolase</keyword>
<organism evidence="6 7">
    <name type="scientific">Friedmanniomyces endolithicus</name>
    <dbReference type="NCBI Taxonomy" id="329885"/>
    <lineage>
        <taxon>Eukaryota</taxon>
        <taxon>Fungi</taxon>
        <taxon>Dikarya</taxon>
        <taxon>Ascomycota</taxon>
        <taxon>Pezizomycotina</taxon>
        <taxon>Dothideomycetes</taxon>
        <taxon>Dothideomycetidae</taxon>
        <taxon>Mycosphaerellales</taxon>
        <taxon>Teratosphaeriaceae</taxon>
        <taxon>Friedmanniomyces</taxon>
    </lineage>
</organism>
<accession>A0A4U0VBC7</accession>
<evidence type="ECO:0000313" key="7">
    <source>
        <dbReference type="Proteomes" id="UP000310066"/>
    </source>
</evidence>
<evidence type="ECO:0000313" key="4">
    <source>
        <dbReference type="EMBL" id="KAK0320840.1"/>
    </source>
</evidence>
<feature type="domain" description="Isochorismatase-like" evidence="3">
    <location>
        <begin position="228"/>
        <end position="305"/>
    </location>
</feature>
<keyword evidence="8" id="KW-1185">Reference proteome</keyword>
<dbReference type="EMBL" id="JASUXU010000023">
    <property type="protein sequence ID" value="KAK0320840.1"/>
    <property type="molecule type" value="Genomic_DNA"/>
</dbReference>
<evidence type="ECO:0000256" key="1">
    <source>
        <dbReference type="ARBA" id="ARBA00006336"/>
    </source>
</evidence>
<dbReference type="Pfam" id="PF00857">
    <property type="entry name" value="Isochorismatase"/>
    <property type="match status" value="1"/>
</dbReference>
<dbReference type="InterPro" id="IPR000868">
    <property type="entry name" value="Isochorismatase-like_dom"/>
</dbReference>
<reference evidence="6 7" key="1">
    <citation type="submission" date="2017-03" db="EMBL/GenBank/DDBJ databases">
        <title>Genomes of endolithic fungi from Antarctica.</title>
        <authorList>
            <person name="Coleine C."/>
            <person name="Masonjones S."/>
            <person name="Stajich J.E."/>
        </authorList>
    </citation>
    <scope>NUCLEOTIDE SEQUENCE [LARGE SCALE GENOMIC DNA]</scope>
    <source>
        <strain evidence="6 7">CCFEE 5311</strain>
    </source>
</reference>
<dbReference type="Proteomes" id="UP000310066">
    <property type="component" value="Unassembled WGS sequence"/>
</dbReference>
<dbReference type="EMBL" id="JAUJLE010000057">
    <property type="protein sequence ID" value="KAK0994023.1"/>
    <property type="molecule type" value="Genomic_DNA"/>
</dbReference>
<gene>
    <name evidence="6" type="ORF">B0A54_04462</name>
    <name evidence="4" type="ORF">LTR82_008158</name>
    <name evidence="5" type="ORF">LTR91_007794</name>
</gene>
<protein>
    <recommendedName>
        <fullName evidence="3">Isochorismatase-like domain-containing protein</fullName>
    </recommendedName>
</protein>
<reference evidence="4" key="2">
    <citation type="submission" date="2021-12" db="EMBL/GenBank/DDBJ databases">
        <title>Black yeast isolated from Biological Soil Crust.</title>
        <authorList>
            <person name="Kurbessoian T."/>
        </authorList>
    </citation>
    <scope>NUCLEOTIDE SEQUENCE</scope>
    <source>
        <strain evidence="4">CCFEE 5208</strain>
    </source>
</reference>
<dbReference type="Proteomes" id="UP001175353">
    <property type="component" value="Unassembled WGS sequence"/>
</dbReference>
<evidence type="ECO:0000259" key="3">
    <source>
        <dbReference type="Pfam" id="PF00857"/>
    </source>
</evidence>
<dbReference type="STRING" id="329885.A0A4U0VBC7"/>
<dbReference type="PANTHER" id="PTHR43540:SF9">
    <property type="entry name" value="FAMILY HYDROLASE, PUTATIVE (AFU_ORTHOLOGUE AFUA_2G08700)-RELATED"/>
    <property type="match status" value="1"/>
</dbReference>
<proteinExistence type="inferred from homology"/>
<comment type="similarity">
    <text evidence="1">Belongs to the isochorismatase family.</text>
</comment>
<sequence length="333" mass="36139">MAVDGDDKHHRAVIGSAKNFWLYSSKTGFDLTHPPKPTSTPLTPNVTIKTTTTPITLDPAKSALVIIDMQNFFLSPAFGRAKGAGTAALDQLVQHAIPAARKAGMRIVWLNWGLTEQEIDEMPPTVTRAFGFSVLDDDEGELDGHVFKARGVGKAVDKHGGLDHQGGHTILEDGKKGRKYKGLGSECGMVDDPVTGKEIDAGPLLMRDAWNSALMEPLDKMYEEGAKLETRPDVWIHKNRMSGMWGARTECEDFLEKEGIRTLFFTGVNTDQCVGGTLTDSFSKGYDCILLSDGAGTTSPEFAQKCFEFNAGNTFGFNATCKALADGVETMAR</sequence>
<dbReference type="Proteomes" id="UP001168146">
    <property type="component" value="Unassembled WGS sequence"/>
</dbReference>
<evidence type="ECO:0000313" key="6">
    <source>
        <dbReference type="EMBL" id="TKA45366.1"/>
    </source>
</evidence>